<evidence type="ECO:0000256" key="1">
    <source>
        <dbReference type="ARBA" id="ARBA00010062"/>
    </source>
</evidence>
<evidence type="ECO:0000256" key="2">
    <source>
        <dbReference type="ARBA" id="ARBA00022729"/>
    </source>
</evidence>
<evidence type="ECO:0000313" key="6">
    <source>
        <dbReference type="Proteomes" id="UP000008842"/>
    </source>
</evidence>
<evidence type="ECO:0000313" key="5">
    <source>
        <dbReference type="EMBL" id="BAG33847.1"/>
    </source>
</evidence>
<name>B2RKF2_PORG3</name>
<dbReference type="PANTHER" id="PTHR30483">
    <property type="entry name" value="LEUCINE-SPECIFIC-BINDING PROTEIN"/>
    <property type="match status" value="1"/>
</dbReference>
<keyword evidence="2" id="KW-0732">Signal</keyword>
<dbReference type="InterPro" id="IPR028081">
    <property type="entry name" value="Leu-bd"/>
</dbReference>
<evidence type="ECO:0000256" key="3">
    <source>
        <dbReference type="SAM" id="Phobius"/>
    </source>
</evidence>
<dbReference type="eggNOG" id="COG0683">
    <property type="taxonomic scope" value="Bacteria"/>
</dbReference>
<comment type="similarity">
    <text evidence="1">Belongs to the leucine-binding protein family.</text>
</comment>
<protein>
    <recommendedName>
        <fullName evidence="4">Leucine-binding protein domain-containing protein</fullName>
    </recommendedName>
</protein>
<dbReference type="EMBL" id="AP009380">
    <property type="protein sequence ID" value="BAG33847.1"/>
    <property type="molecule type" value="Genomic_DNA"/>
</dbReference>
<dbReference type="Proteomes" id="UP000008842">
    <property type="component" value="Chromosome"/>
</dbReference>
<dbReference type="KEGG" id="pgn:PGN_1328"/>
<dbReference type="InterPro" id="IPR028082">
    <property type="entry name" value="Peripla_BP_I"/>
</dbReference>
<dbReference type="Gene3D" id="3.40.50.2300">
    <property type="match status" value="2"/>
</dbReference>
<dbReference type="SUPFAM" id="SSF53822">
    <property type="entry name" value="Periplasmic binding protein-like I"/>
    <property type="match status" value="1"/>
</dbReference>
<keyword evidence="3" id="KW-0472">Membrane</keyword>
<dbReference type="GeneID" id="29256521"/>
<dbReference type="InterPro" id="IPR051010">
    <property type="entry name" value="BCAA_transport"/>
</dbReference>
<gene>
    <name evidence="5" type="ordered locus">PGN_1328</name>
</gene>
<keyword evidence="3" id="KW-0812">Transmembrane</keyword>
<organism evidence="5 6">
    <name type="scientific">Porphyromonas gingivalis (strain ATCC 33277 / DSM 20709 / CIP 103683 / JCM 12257 / NCTC 11834 / 2561)</name>
    <dbReference type="NCBI Taxonomy" id="431947"/>
    <lineage>
        <taxon>Bacteria</taxon>
        <taxon>Pseudomonadati</taxon>
        <taxon>Bacteroidota</taxon>
        <taxon>Bacteroidia</taxon>
        <taxon>Bacteroidales</taxon>
        <taxon>Porphyromonadaceae</taxon>
        <taxon>Porphyromonas</taxon>
    </lineage>
</organism>
<dbReference type="AlphaFoldDB" id="B2RKF2"/>
<feature type="domain" description="Leucine-binding protein" evidence="4">
    <location>
        <begin position="38"/>
        <end position="354"/>
    </location>
</feature>
<dbReference type="PANTHER" id="PTHR30483:SF6">
    <property type="entry name" value="PERIPLASMIC BINDING PROTEIN OF ABC TRANSPORTER FOR NATURAL AMINO ACIDS"/>
    <property type="match status" value="1"/>
</dbReference>
<dbReference type="BioCyc" id="PGIN431947:G1G2V-1513-MONOMER"/>
<evidence type="ECO:0000259" key="4">
    <source>
        <dbReference type="Pfam" id="PF13458"/>
    </source>
</evidence>
<reference evidence="5 6" key="1">
    <citation type="journal article" date="2008" name="DNA Res.">
        <title>Determination of the genome sequence of Porphyromonas gingivalis strain ATCC 33277 and genomic comparison with strain W83 revealed extensive genome rearrangements in P. gingivalis.</title>
        <authorList>
            <person name="Naito M."/>
            <person name="Hirakawa H."/>
            <person name="Yamashita A."/>
            <person name="Ohara N."/>
            <person name="Shoji M."/>
            <person name="Yukitake H."/>
            <person name="Nakayama K."/>
            <person name="Toh H."/>
            <person name="Yoshimura F."/>
            <person name="Kuhara S."/>
            <person name="Hattori M."/>
            <person name="Hayashi T."/>
            <person name="Nakayama K."/>
        </authorList>
    </citation>
    <scope>NUCLEOTIDE SEQUENCE [LARGE SCALE GENOMIC DNA]</scope>
    <source>
        <strain evidence="6">ATCC 33277 / DSM 20709 / CIP 103683 / JCM 12257 / NCTC 11834 / 2561</strain>
    </source>
</reference>
<accession>B2RKF2</accession>
<sequence length="373" mass="41509">MKKNRKIFLQVVILAVLIVVAGYFAFTCNQEQEQDNETIRVGAILPLTGNMASLGESGQNGLILAQKYINDENLLKGGKKIEFVFEDGKGIPAISISALTHLTEVQNIDIIFSIVSAVDLSLVSKQKEKGLLFISHATHPSLSDVNNLFFRHSPTVTQEFALLKRYIGLDSASTILLHTSDDYGEALAREFGRNNFIAKENILAFNIGDQNFRGVCSKVIHKKPYRVVIGGNGKELYQLVNILREQGYKNEIITTLGFKVGGAFNQLKEFSNLSYIDFKDNYPSEKYNLILAEYKKIFGKDMTISEMIFFNSALLITEAINRCAREGGIKDIARQLATMGSFEGLGETITISASNDILPDIDIFSVKDKKIKQ</sequence>
<dbReference type="RefSeq" id="WP_012458188.1">
    <property type="nucleotide sequence ID" value="NC_010729.1"/>
</dbReference>
<keyword evidence="3" id="KW-1133">Transmembrane helix</keyword>
<feature type="transmembrane region" description="Helical" evidence="3">
    <location>
        <begin position="7"/>
        <end position="26"/>
    </location>
</feature>
<dbReference type="OrthoDB" id="9783240at2"/>
<dbReference type="Pfam" id="PF13458">
    <property type="entry name" value="Peripla_BP_6"/>
    <property type="match status" value="1"/>
</dbReference>
<dbReference type="HOGENOM" id="CLU_741580_0_0_10"/>
<proteinExistence type="inferred from homology"/>